<name>A0A919LYW8_KLEPN</name>
<dbReference type="AlphaFoldDB" id="A0A919LYW8"/>
<reference evidence="1" key="1">
    <citation type="submission" date="2020-10" db="EMBL/GenBank/DDBJ databases">
        <title>Genome Sequence of ESBL Producing Zambian Clinical Strains.</title>
        <authorList>
            <person name="Shawa M."/>
            <person name="Furuta Y."/>
            <person name="Simbotwe M."/>
            <person name="Mulenga E."/>
            <person name="Mubanga M."/>
            <person name="Mulenga G."/>
            <person name="Kaile C."/>
            <person name="Zorigt T."/>
            <person name="Hang'ombe B."/>
            <person name="Higashi H."/>
        </authorList>
    </citation>
    <scope>NUCLEOTIDE SEQUENCE</scope>
    <source>
        <strain evidence="1">Zam_UTH_09</strain>
    </source>
</reference>
<evidence type="ECO:0000313" key="2">
    <source>
        <dbReference type="Proteomes" id="UP000655094"/>
    </source>
</evidence>
<evidence type="ECO:0008006" key="3">
    <source>
        <dbReference type="Google" id="ProtNLM"/>
    </source>
</evidence>
<dbReference type="InterPro" id="IPR016181">
    <property type="entry name" value="Acyl_CoA_acyltransferase"/>
</dbReference>
<comment type="caution">
    <text evidence="1">The sequence shown here is derived from an EMBL/GenBank/DDBJ whole genome shotgun (WGS) entry which is preliminary data.</text>
</comment>
<gene>
    <name evidence="1" type="ORF">KPZU09_71660</name>
</gene>
<dbReference type="SUPFAM" id="SSF55729">
    <property type="entry name" value="Acyl-CoA N-acyltransferases (Nat)"/>
    <property type="match status" value="1"/>
</dbReference>
<organism evidence="1 2">
    <name type="scientific">Klebsiella pneumoniae</name>
    <dbReference type="NCBI Taxonomy" id="573"/>
    <lineage>
        <taxon>Bacteria</taxon>
        <taxon>Pseudomonadati</taxon>
        <taxon>Pseudomonadota</taxon>
        <taxon>Gammaproteobacteria</taxon>
        <taxon>Enterobacterales</taxon>
        <taxon>Enterobacteriaceae</taxon>
        <taxon>Klebsiella/Raoultella group</taxon>
        <taxon>Klebsiella</taxon>
        <taxon>Klebsiella pneumoniae complex</taxon>
    </lineage>
</organism>
<accession>A0A919LYW8</accession>
<sequence length="53" mass="6090">MLGENRGSSRLLEKQGFVRTQVLEKAYHLNGVDYDDWIYRLERESHPAPADAG</sequence>
<dbReference type="Gene3D" id="3.40.630.30">
    <property type="match status" value="1"/>
</dbReference>
<proteinExistence type="predicted"/>
<protein>
    <recommendedName>
        <fullName evidence="3">N-acetyltransferase GCN5</fullName>
    </recommendedName>
</protein>
<evidence type="ECO:0000313" key="1">
    <source>
        <dbReference type="EMBL" id="GHK57430.1"/>
    </source>
</evidence>
<dbReference type="EMBL" id="BNFF01000002">
    <property type="protein sequence ID" value="GHK57430.1"/>
    <property type="molecule type" value="Genomic_DNA"/>
</dbReference>
<dbReference type="Proteomes" id="UP000655094">
    <property type="component" value="Unassembled WGS sequence"/>
</dbReference>